<proteinExistence type="predicted"/>
<dbReference type="EMBL" id="JBEDUW010000004">
    <property type="protein sequence ID" value="KAK9934839.1"/>
    <property type="molecule type" value="Genomic_DNA"/>
</dbReference>
<dbReference type="GO" id="GO:0035539">
    <property type="term" value="F:8-oxo-7,8-dihydrodeoxyguanosine triphosphate pyrophosphatase activity"/>
    <property type="evidence" value="ECO:0007669"/>
    <property type="project" value="TreeGrafter"/>
</dbReference>
<organism evidence="1 2">
    <name type="scientific">Rubus argutus</name>
    <name type="common">Southern blackberry</name>
    <dbReference type="NCBI Taxonomy" id="59490"/>
    <lineage>
        <taxon>Eukaryota</taxon>
        <taxon>Viridiplantae</taxon>
        <taxon>Streptophyta</taxon>
        <taxon>Embryophyta</taxon>
        <taxon>Tracheophyta</taxon>
        <taxon>Spermatophyta</taxon>
        <taxon>Magnoliopsida</taxon>
        <taxon>eudicotyledons</taxon>
        <taxon>Gunneridae</taxon>
        <taxon>Pentapetalae</taxon>
        <taxon>rosids</taxon>
        <taxon>fabids</taxon>
        <taxon>Rosales</taxon>
        <taxon>Rosaceae</taxon>
        <taxon>Rosoideae</taxon>
        <taxon>Rosoideae incertae sedis</taxon>
        <taxon>Rubus</taxon>
    </lineage>
</organism>
<accession>A0AAW1XEM7</accession>
<name>A0AAW1XEM7_RUBAR</name>
<dbReference type="PANTHER" id="PTHR16099">
    <property type="entry name" value="8-OXO-DGTP DIPHOSPHATES NUDT15"/>
    <property type="match status" value="1"/>
</dbReference>
<dbReference type="AlphaFoldDB" id="A0AAW1XEM7"/>
<evidence type="ECO:0000313" key="2">
    <source>
        <dbReference type="Proteomes" id="UP001457282"/>
    </source>
</evidence>
<comment type="caution">
    <text evidence="1">The sequence shown here is derived from an EMBL/GenBank/DDBJ whole genome shotgun (WGS) entry which is preliminary data.</text>
</comment>
<dbReference type="GO" id="GO:0006203">
    <property type="term" value="P:dGTP catabolic process"/>
    <property type="evidence" value="ECO:0007669"/>
    <property type="project" value="TreeGrafter"/>
</dbReference>
<dbReference type="PANTHER" id="PTHR16099:SF5">
    <property type="entry name" value="NUCLEOTIDE TRIPHOSPHATE DIPHOSPHATASE NUDT15"/>
    <property type="match status" value="1"/>
</dbReference>
<dbReference type="GO" id="GO:0005829">
    <property type="term" value="C:cytosol"/>
    <property type="evidence" value="ECO:0007669"/>
    <property type="project" value="TreeGrafter"/>
</dbReference>
<evidence type="ECO:0000313" key="1">
    <source>
        <dbReference type="EMBL" id="KAK9934839.1"/>
    </source>
</evidence>
<dbReference type="Proteomes" id="UP001457282">
    <property type="component" value="Unassembled WGS sequence"/>
</dbReference>
<keyword evidence="2" id="KW-1185">Reference proteome</keyword>
<reference evidence="1 2" key="1">
    <citation type="journal article" date="2023" name="G3 (Bethesda)">
        <title>A chromosome-length genome assembly and annotation of blackberry (Rubus argutus, cv. 'Hillquist').</title>
        <authorList>
            <person name="Bruna T."/>
            <person name="Aryal R."/>
            <person name="Dudchenko O."/>
            <person name="Sargent D.J."/>
            <person name="Mead D."/>
            <person name="Buti M."/>
            <person name="Cavallini A."/>
            <person name="Hytonen T."/>
            <person name="Andres J."/>
            <person name="Pham M."/>
            <person name="Weisz D."/>
            <person name="Mascagni F."/>
            <person name="Usai G."/>
            <person name="Natali L."/>
            <person name="Bassil N."/>
            <person name="Fernandez G.E."/>
            <person name="Lomsadze A."/>
            <person name="Armour M."/>
            <person name="Olukolu B."/>
            <person name="Poorten T."/>
            <person name="Britton C."/>
            <person name="Davik J."/>
            <person name="Ashrafi H."/>
            <person name="Aiden E.L."/>
            <person name="Borodovsky M."/>
            <person name="Worthington M."/>
        </authorList>
    </citation>
    <scope>NUCLEOTIDE SEQUENCE [LARGE SCALE GENOMIC DNA]</scope>
    <source>
        <strain evidence="1">PI 553951</strain>
    </source>
</reference>
<sequence length="117" mass="13229">MVNETVVVEAAQPGLWPKVVVVVCLLRGKAVLLGRRRSSLGEFTFPSPEVILSSVRALRNYVVISMRAVLANPHEEPRNIEPDFCDGWGWYEWDNLPKPLFWPLEKAVQAGFNPFPI</sequence>
<dbReference type="Gene3D" id="3.90.79.10">
    <property type="entry name" value="Nucleoside Triphosphate Pyrophosphohydrolase"/>
    <property type="match status" value="1"/>
</dbReference>
<evidence type="ECO:0008006" key="3">
    <source>
        <dbReference type="Google" id="ProtNLM"/>
    </source>
</evidence>
<gene>
    <name evidence="1" type="ORF">M0R45_021968</name>
</gene>
<protein>
    <recommendedName>
        <fullName evidence="3">Nudix hydrolase 1</fullName>
    </recommendedName>
</protein>